<dbReference type="InterPro" id="IPR001926">
    <property type="entry name" value="TrpB-like_PALP"/>
</dbReference>
<feature type="transmembrane region" description="Helical" evidence="1">
    <location>
        <begin position="188"/>
        <end position="213"/>
    </location>
</feature>
<accession>A0ABP0NSH1</accession>
<evidence type="ECO:0000313" key="3">
    <source>
        <dbReference type="EMBL" id="CAK9066731.1"/>
    </source>
</evidence>
<keyword evidence="4" id="KW-1185">Reference proteome</keyword>
<feature type="non-terminal residue" evidence="3">
    <location>
        <position position="299"/>
    </location>
</feature>
<dbReference type="SUPFAM" id="SSF53686">
    <property type="entry name" value="Tryptophan synthase beta subunit-like PLP-dependent enzymes"/>
    <property type="match status" value="1"/>
</dbReference>
<dbReference type="InterPro" id="IPR036052">
    <property type="entry name" value="TrpB-like_PALP_sf"/>
</dbReference>
<feature type="domain" description="Tryptophan synthase beta chain-like PALP" evidence="2">
    <location>
        <begin position="7"/>
        <end position="91"/>
    </location>
</feature>
<evidence type="ECO:0000259" key="2">
    <source>
        <dbReference type="Pfam" id="PF00291"/>
    </source>
</evidence>
<protein>
    <submittedName>
        <fullName evidence="3">Chloroplastic (Protein METHIONINE OVER-ACCUMULATOR 2)</fullName>
    </submittedName>
</protein>
<keyword evidence="1" id="KW-0472">Membrane</keyword>
<dbReference type="Pfam" id="PF00291">
    <property type="entry name" value="PALP"/>
    <property type="match status" value="1"/>
</dbReference>
<dbReference type="Gene3D" id="3.40.50.1100">
    <property type="match status" value="1"/>
</dbReference>
<name>A0ABP0NSH1_9DINO</name>
<proteinExistence type="predicted"/>
<reference evidence="3 4" key="1">
    <citation type="submission" date="2024-02" db="EMBL/GenBank/DDBJ databases">
        <authorList>
            <person name="Chen Y."/>
            <person name="Shah S."/>
            <person name="Dougan E. K."/>
            <person name="Thang M."/>
            <person name="Chan C."/>
        </authorList>
    </citation>
    <scope>NUCLEOTIDE SEQUENCE [LARGE SCALE GENOMIC DNA]</scope>
</reference>
<keyword evidence="1" id="KW-1133">Transmembrane helix</keyword>
<organism evidence="3 4">
    <name type="scientific">Durusdinium trenchii</name>
    <dbReference type="NCBI Taxonomy" id="1381693"/>
    <lineage>
        <taxon>Eukaryota</taxon>
        <taxon>Sar</taxon>
        <taxon>Alveolata</taxon>
        <taxon>Dinophyceae</taxon>
        <taxon>Suessiales</taxon>
        <taxon>Symbiodiniaceae</taxon>
        <taxon>Durusdinium</taxon>
    </lineage>
</organism>
<evidence type="ECO:0000256" key="1">
    <source>
        <dbReference type="SAM" id="Phobius"/>
    </source>
</evidence>
<evidence type="ECO:0000313" key="4">
    <source>
        <dbReference type="Proteomes" id="UP001642464"/>
    </source>
</evidence>
<keyword evidence="1" id="KW-0812">Transmembrane</keyword>
<comment type="caution">
    <text evidence="3">The sequence shown here is derived from an EMBL/GenBank/DDBJ whole genome shotgun (WGS) entry which is preliminary data.</text>
</comment>
<dbReference type="Proteomes" id="UP001642464">
    <property type="component" value="Unassembled WGS sequence"/>
</dbReference>
<gene>
    <name evidence="3" type="ORF">SCF082_LOCUS33908</name>
</gene>
<dbReference type="EMBL" id="CAXAMM010030595">
    <property type="protein sequence ID" value="CAK9066731.1"/>
    <property type="molecule type" value="Genomic_DNA"/>
</dbReference>
<sequence length="299" mass="33511">MDERNRRAHTLASAIEINRPVNLKKCLRALDACDGVVREVSDAQILDAKAQVGLGGFGCEPASGASVAGAKLLREQGVIAPSDRVVCILTGHQLKDPTATVAYHAAESDPELQEKLVLRTVRETGDGRMFSPYEELEYLADCLPEEGESVLLSREEGQLHCKPWQRDQFRDGIDDADLYGRLVQANELLAVAGQIPFWMTTAAFCWITILLFGVAGLGWGQWFLLPGIGVLLVIGCSQWIRHRQHRMFSERVRPMLQEEIWRRQTTLFALIAGVRQHAELRTLLDELIRWMPDRAGRSE</sequence>
<feature type="transmembrane region" description="Helical" evidence="1">
    <location>
        <begin position="219"/>
        <end position="240"/>
    </location>
</feature>